<sequence length="341" mass="38972">MKPRFSTKTILTLAQRAAYRCSNPDCRKLTVGPNSEEDKATILGEAAHIFGANSGSARFDPSMSENSRAAITNGIWLCANCHTMVDKDVQAYSAALLFRWREIHDDFVASELSSISDKIRFEERASESEKFSGYPPIIRRIVMDRPTAWEWSLTAELLRYLTAPHMRKLRDVRQDLYTRPLQRVQLDDFIDWTMQQTSRIQGFFSSLAGIMENLNEAWGKPGEPGDLEEIHHSCLLINDFFKQAVLFEEELKFIHVDEECVPLLNLLRGIIAAQAEKLLEISESLDKVILLVDTEHEGTKEKPLIVTHSLECTLPDNWSEKVNAELARIRNIVMEHQQEVL</sequence>
<gene>
    <name evidence="1" type="ORF">SAMN04488056_10698</name>
</gene>
<reference evidence="1 2" key="1">
    <citation type="submission" date="2016-10" db="EMBL/GenBank/DDBJ databases">
        <authorList>
            <person name="de Groot N.N."/>
        </authorList>
    </citation>
    <scope>NUCLEOTIDE SEQUENCE [LARGE SCALE GENOMIC DNA]</scope>
    <source>
        <strain evidence="1 2">CGMCC 1.9157</strain>
    </source>
</reference>
<dbReference type="GO" id="GO:0004519">
    <property type="term" value="F:endonuclease activity"/>
    <property type="evidence" value="ECO:0007669"/>
    <property type="project" value="UniProtKB-KW"/>
</dbReference>
<keyword evidence="2" id="KW-1185">Reference proteome</keyword>
<proteinExistence type="predicted"/>
<keyword evidence="1" id="KW-0255">Endonuclease</keyword>
<keyword evidence="1" id="KW-0378">Hydrolase</keyword>
<dbReference type="RefSeq" id="WP_139229268.1">
    <property type="nucleotide sequence ID" value="NZ_FOVR01000006.1"/>
</dbReference>
<organism evidence="1 2">
    <name type="scientific">Cohaesibacter marisflavi</name>
    <dbReference type="NCBI Taxonomy" id="655353"/>
    <lineage>
        <taxon>Bacteria</taxon>
        <taxon>Pseudomonadati</taxon>
        <taxon>Pseudomonadota</taxon>
        <taxon>Alphaproteobacteria</taxon>
        <taxon>Hyphomicrobiales</taxon>
        <taxon>Cohaesibacteraceae</taxon>
    </lineage>
</organism>
<evidence type="ECO:0000313" key="2">
    <source>
        <dbReference type="Proteomes" id="UP000199236"/>
    </source>
</evidence>
<name>A0A1I5H8W7_9HYPH</name>
<keyword evidence="1" id="KW-0540">Nuclease</keyword>
<dbReference type="Proteomes" id="UP000199236">
    <property type="component" value="Unassembled WGS sequence"/>
</dbReference>
<dbReference type="OrthoDB" id="5379188at2"/>
<evidence type="ECO:0000313" key="1">
    <source>
        <dbReference type="EMBL" id="SFO44722.1"/>
    </source>
</evidence>
<dbReference type="EMBL" id="FOVR01000006">
    <property type="protein sequence ID" value="SFO44722.1"/>
    <property type="molecule type" value="Genomic_DNA"/>
</dbReference>
<dbReference type="AlphaFoldDB" id="A0A1I5H8W7"/>
<accession>A0A1I5H8W7</accession>
<protein>
    <submittedName>
        <fullName evidence="1">HNH endonuclease</fullName>
    </submittedName>
</protein>
<dbReference type="STRING" id="655353.SAMN04488056_10698"/>